<dbReference type="OrthoDB" id="7042322at2759"/>
<evidence type="ECO:0000256" key="7">
    <source>
        <dbReference type="ARBA" id="ARBA00033478"/>
    </source>
</evidence>
<dbReference type="InterPro" id="IPR015421">
    <property type="entry name" value="PyrdxlP-dep_Trfase_major"/>
</dbReference>
<evidence type="ECO:0000256" key="8">
    <source>
        <dbReference type="ARBA" id="ARBA00037888"/>
    </source>
</evidence>
<organism evidence="12 13">
    <name type="scientific">Cucumis melo var. makuwa</name>
    <name type="common">Oriental melon</name>
    <dbReference type="NCBI Taxonomy" id="1194695"/>
    <lineage>
        <taxon>Eukaryota</taxon>
        <taxon>Viridiplantae</taxon>
        <taxon>Streptophyta</taxon>
        <taxon>Embryophyta</taxon>
        <taxon>Tracheophyta</taxon>
        <taxon>Spermatophyta</taxon>
        <taxon>Magnoliopsida</taxon>
        <taxon>eudicotyledons</taxon>
        <taxon>Gunneridae</taxon>
        <taxon>Pentapetalae</taxon>
        <taxon>rosids</taxon>
        <taxon>fabids</taxon>
        <taxon>Cucurbitales</taxon>
        <taxon>Cucurbitaceae</taxon>
        <taxon>Benincaseae</taxon>
        <taxon>Cucumis</taxon>
    </lineage>
</organism>
<protein>
    <recommendedName>
        <fullName evidence="9">1-aminocyclopropane-1-carboxylate synthase</fullName>
        <ecNumber evidence="9">4.4.1.14</ecNumber>
    </recommendedName>
</protein>
<evidence type="ECO:0000256" key="10">
    <source>
        <dbReference type="ARBA" id="ARBA00049554"/>
    </source>
</evidence>
<dbReference type="InterPro" id="IPR050478">
    <property type="entry name" value="Ethylene_sulfur-biosynth"/>
</dbReference>
<gene>
    <name evidence="12" type="ORF">E6C27_scaffold316G00570</name>
</gene>
<keyword evidence="6" id="KW-0456">Lyase</keyword>
<evidence type="ECO:0000256" key="5">
    <source>
        <dbReference type="ARBA" id="ARBA00022898"/>
    </source>
</evidence>
<dbReference type="EC" id="4.4.1.14" evidence="9"/>
<dbReference type="SUPFAM" id="SSF53383">
    <property type="entry name" value="PLP-dependent transferases"/>
    <property type="match status" value="1"/>
</dbReference>
<keyword evidence="4" id="KW-0949">S-adenosyl-L-methionine</keyword>
<evidence type="ECO:0000256" key="4">
    <source>
        <dbReference type="ARBA" id="ARBA00022691"/>
    </source>
</evidence>
<proteinExistence type="predicted"/>
<dbReference type="InterPro" id="IPR015424">
    <property type="entry name" value="PyrdxlP-dep_Trfase"/>
</dbReference>
<accession>A0A5A7TTY5</accession>
<evidence type="ECO:0000256" key="1">
    <source>
        <dbReference type="ARBA" id="ARBA00001933"/>
    </source>
</evidence>
<dbReference type="AlphaFoldDB" id="A0A5A7TTY5"/>
<evidence type="ECO:0000256" key="3">
    <source>
        <dbReference type="ARBA" id="ARBA00022666"/>
    </source>
</evidence>
<dbReference type="STRING" id="1194695.A0A5A7TTY5"/>
<dbReference type="GO" id="GO:0030170">
    <property type="term" value="F:pyridoxal phosphate binding"/>
    <property type="evidence" value="ECO:0007669"/>
    <property type="project" value="InterPro"/>
</dbReference>
<comment type="pathway">
    <text evidence="8">Alkene biosynthesis; ethylene biosynthesis via S-adenosyl-L-methionine; ethylene from S-adenosyl-L-methionine: step 1/2.</text>
</comment>
<evidence type="ECO:0000256" key="2">
    <source>
        <dbReference type="ARBA" id="ARBA00011738"/>
    </source>
</evidence>
<dbReference type="PANTHER" id="PTHR43795:SF10">
    <property type="entry name" value="1-AMINOCYCLOPROPANE-1-CARBOXYLATE SYNTHASE 9"/>
    <property type="match status" value="1"/>
</dbReference>
<comment type="caution">
    <text evidence="12">The sequence shown here is derived from an EMBL/GenBank/DDBJ whole genome shotgun (WGS) entry which is preliminary data.</text>
</comment>
<keyword evidence="7" id="KW-0292">Fruit ripening</keyword>
<keyword evidence="5" id="KW-0663">Pyridoxal phosphate</keyword>
<reference evidence="12 13" key="1">
    <citation type="submission" date="2019-08" db="EMBL/GenBank/DDBJ databases">
        <title>Draft genome sequences of two oriental melons (Cucumis melo L. var makuwa).</title>
        <authorList>
            <person name="Kwon S.-Y."/>
        </authorList>
    </citation>
    <scope>NUCLEOTIDE SEQUENCE [LARGE SCALE GENOMIC DNA]</scope>
    <source>
        <strain evidence="13">cv. SW 3</strain>
        <tissue evidence="12">Leaf</tissue>
    </source>
</reference>
<dbReference type="PANTHER" id="PTHR43795">
    <property type="entry name" value="BIFUNCTIONAL ASPARTATE AMINOTRANSFERASE AND GLUTAMATE/ASPARTATE-PREPHENATE AMINOTRANSFERASE-RELATED"/>
    <property type="match status" value="1"/>
</dbReference>
<dbReference type="GO" id="GO:0008483">
    <property type="term" value="F:transaminase activity"/>
    <property type="evidence" value="ECO:0007669"/>
    <property type="project" value="TreeGrafter"/>
</dbReference>
<name>A0A5A7TTY5_CUCMM</name>
<dbReference type="GO" id="GO:0009835">
    <property type="term" value="P:fruit ripening"/>
    <property type="evidence" value="ECO:0007669"/>
    <property type="project" value="UniProtKB-KW"/>
</dbReference>
<dbReference type="EMBL" id="SSTE01014625">
    <property type="protein sequence ID" value="KAA0045297.1"/>
    <property type="molecule type" value="Genomic_DNA"/>
</dbReference>
<dbReference type="GO" id="GO:0009693">
    <property type="term" value="P:ethylene biosynthetic process"/>
    <property type="evidence" value="ECO:0007669"/>
    <property type="project" value="UniProtKB-KW"/>
</dbReference>
<evidence type="ECO:0000313" key="12">
    <source>
        <dbReference type="EMBL" id="KAA0045297.1"/>
    </source>
</evidence>
<dbReference type="PRINTS" id="PR00753">
    <property type="entry name" value="ACCSYNTHASE"/>
</dbReference>
<evidence type="ECO:0000256" key="9">
    <source>
        <dbReference type="ARBA" id="ARBA00039053"/>
    </source>
</evidence>
<evidence type="ECO:0000256" key="6">
    <source>
        <dbReference type="ARBA" id="ARBA00023239"/>
    </source>
</evidence>
<keyword evidence="3" id="KW-0266">Ethylene biosynthesis</keyword>
<evidence type="ECO:0000313" key="13">
    <source>
        <dbReference type="Proteomes" id="UP000321393"/>
    </source>
</evidence>
<dbReference type="Pfam" id="PF00155">
    <property type="entry name" value="Aminotran_1_2"/>
    <property type="match status" value="1"/>
</dbReference>
<feature type="domain" description="Aminotransferase class I/classII large" evidence="11">
    <location>
        <begin position="2"/>
        <end position="125"/>
    </location>
</feature>
<comment type="subunit">
    <text evidence="2">Homodimer.</text>
</comment>
<comment type="catalytic activity">
    <reaction evidence="10">
        <text>S-adenosyl-L-methionine = 1-aminocyclopropane-1-carboxylate + S-methyl-5'-thioadenosine + H(+)</text>
        <dbReference type="Rhea" id="RHEA:21744"/>
        <dbReference type="ChEBI" id="CHEBI:15378"/>
        <dbReference type="ChEBI" id="CHEBI:17509"/>
        <dbReference type="ChEBI" id="CHEBI:58360"/>
        <dbReference type="ChEBI" id="CHEBI:59789"/>
        <dbReference type="EC" id="4.4.1.14"/>
    </reaction>
</comment>
<dbReference type="GO" id="GO:0016847">
    <property type="term" value="F:1-aminocyclopropane-1-carboxylate synthase activity"/>
    <property type="evidence" value="ECO:0007669"/>
    <property type="project" value="UniProtKB-EC"/>
</dbReference>
<sequence>MFDPNHIILTAGATSANETLMFCLAESGDVFLLPTPYYPGDLKWRTGIEIISIHCSSSNGFKITELALLEAYQNALNRNLKVKGVLVTYPLGTTISSHELNLLLQFIKSKNLHLISDEIYFGTVF</sequence>
<dbReference type="Proteomes" id="UP000321393">
    <property type="component" value="Unassembled WGS sequence"/>
</dbReference>
<comment type="cofactor">
    <cofactor evidence="1">
        <name>pyridoxal 5'-phosphate</name>
        <dbReference type="ChEBI" id="CHEBI:597326"/>
    </cofactor>
</comment>
<evidence type="ECO:0000259" key="11">
    <source>
        <dbReference type="Pfam" id="PF00155"/>
    </source>
</evidence>
<dbReference type="Gene3D" id="3.40.640.10">
    <property type="entry name" value="Type I PLP-dependent aspartate aminotransferase-like (Major domain)"/>
    <property type="match status" value="1"/>
</dbReference>
<dbReference type="InterPro" id="IPR004839">
    <property type="entry name" value="Aminotransferase_I/II_large"/>
</dbReference>